<dbReference type="EMBL" id="JABAGO010000024">
    <property type="protein sequence ID" value="NME99238.1"/>
    <property type="molecule type" value="Genomic_DNA"/>
</dbReference>
<accession>A0A848CVQ9</accession>
<evidence type="ECO:0000313" key="1">
    <source>
        <dbReference type="EMBL" id="NME99238.1"/>
    </source>
</evidence>
<dbReference type="AlphaFoldDB" id="A0A848CVQ9"/>
<organism evidence="1 2">
    <name type="scientific">Aneurinibacillus aneurinilyticus</name>
    <name type="common">Bacillus aneurinolyticus</name>
    <dbReference type="NCBI Taxonomy" id="1391"/>
    <lineage>
        <taxon>Bacteria</taxon>
        <taxon>Bacillati</taxon>
        <taxon>Bacillota</taxon>
        <taxon>Bacilli</taxon>
        <taxon>Bacillales</taxon>
        <taxon>Paenibacillaceae</taxon>
        <taxon>Aneurinibacillus group</taxon>
        <taxon>Aneurinibacillus</taxon>
    </lineage>
</organism>
<reference evidence="1 2" key="1">
    <citation type="submission" date="2020-04" db="EMBL/GenBank/DDBJ databases">
        <authorList>
            <person name="Hitch T.C.A."/>
            <person name="Wylensek D."/>
            <person name="Clavel T."/>
        </authorList>
    </citation>
    <scope>NUCLEOTIDE SEQUENCE [LARGE SCALE GENOMIC DNA]</scope>
    <source>
        <strain evidence="1 2">WB01_D5_05</strain>
    </source>
</reference>
<proteinExistence type="predicted"/>
<name>A0A848CVQ9_ANEAE</name>
<evidence type="ECO:0000313" key="2">
    <source>
        <dbReference type="Proteomes" id="UP000561326"/>
    </source>
</evidence>
<dbReference type="RefSeq" id="WP_168975477.1">
    <property type="nucleotide sequence ID" value="NZ_JABAGO010000024.1"/>
</dbReference>
<evidence type="ECO:0008006" key="3">
    <source>
        <dbReference type="Google" id="ProtNLM"/>
    </source>
</evidence>
<comment type="caution">
    <text evidence="1">The sequence shown here is derived from an EMBL/GenBank/DDBJ whole genome shotgun (WGS) entry which is preliminary data.</text>
</comment>
<dbReference type="Proteomes" id="UP000561326">
    <property type="component" value="Unassembled WGS sequence"/>
</dbReference>
<protein>
    <recommendedName>
        <fullName evidence="3">EVE domain-containing protein</fullName>
    </recommendedName>
</protein>
<gene>
    <name evidence="1" type="ORF">HF838_13300</name>
</gene>
<sequence>MDHLLIKYILREDNHVDPNFTYLTYGDSNTRKVTQIKNTLQCGSYVFFHTSYNQQEYITAYFYVEKILTKDEHSSEINSLNTDSKVDDIVIIGSRERSKILTYPLPFDKNVIENLKSLDIDWGKVKRGEQSELKTISDSTRSHRKLTEAEKEWLINKCHNRG</sequence>